<evidence type="ECO:0000259" key="3">
    <source>
        <dbReference type="Pfam" id="PF00881"/>
    </source>
</evidence>
<dbReference type="RefSeq" id="WP_273938974.1">
    <property type="nucleotide sequence ID" value="NZ_CP097263.1"/>
</dbReference>
<accession>A0ABV6MIT5</accession>
<dbReference type="Gene3D" id="3.40.109.10">
    <property type="entry name" value="NADH Oxidase"/>
    <property type="match status" value="1"/>
</dbReference>
<reference evidence="4 5" key="1">
    <citation type="submission" date="2024-09" db="EMBL/GenBank/DDBJ databases">
        <authorList>
            <person name="Sun Q."/>
            <person name="Mori K."/>
        </authorList>
    </citation>
    <scope>NUCLEOTIDE SEQUENCE [LARGE SCALE GENOMIC DNA]</scope>
    <source>
        <strain evidence="4 5">TBRC 1432</strain>
    </source>
</reference>
<evidence type="ECO:0000256" key="1">
    <source>
        <dbReference type="ARBA" id="ARBA00007118"/>
    </source>
</evidence>
<organism evidence="4 5">
    <name type="scientific">Kutzneria chonburiensis</name>
    <dbReference type="NCBI Taxonomy" id="1483604"/>
    <lineage>
        <taxon>Bacteria</taxon>
        <taxon>Bacillati</taxon>
        <taxon>Actinomycetota</taxon>
        <taxon>Actinomycetes</taxon>
        <taxon>Pseudonocardiales</taxon>
        <taxon>Pseudonocardiaceae</taxon>
        <taxon>Kutzneria</taxon>
    </lineage>
</organism>
<evidence type="ECO:0000313" key="4">
    <source>
        <dbReference type="EMBL" id="MFC0540205.1"/>
    </source>
</evidence>
<dbReference type="EMBL" id="JBHLUD010000001">
    <property type="protein sequence ID" value="MFC0540205.1"/>
    <property type="molecule type" value="Genomic_DNA"/>
</dbReference>
<comment type="caution">
    <text evidence="4">The sequence shown here is derived from an EMBL/GenBank/DDBJ whole genome shotgun (WGS) entry which is preliminary data.</text>
</comment>
<dbReference type="PANTHER" id="PTHR43673:SF10">
    <property type="entry name" value="NADH DEHYDROGENASE_NAD(P)H NITROREDUCTASE XCC3605-RELATED"/>
    <property type="match status" value="1"/>
</dbReference>
<gene>
    <name evidence="4" type="ORF">ACFFH7_01865</name>
</gene>
<dbReference type="PANTHER" id="PTHR43673">
    <property type="entry name" value="NAD(P)H NITROREDUCTASE YDGI-RELATED"/>
    <property type="match status" value="1"/>
</dbReference>
<dbReference type="Pfam" id="PF00881">
    <property type="entry name" value="Nitroreductase"/>
    <property type="match status" value="1"/>
</dbReference>
<sequence length="196" mass="21847">MDFADVLRARRMVRSYRPDAVPEDVLRRIVQVVHRAPSAGFSQGHRLIVVTDPELRGKIAELTEAPYVESGMKPWISVAPVLIAVGVREESYHERYRQPDKVTDEGDEGNWPVPFWWFDSGSLLVMLQLAAANEGLATGFFGPHADGLEELIGLPKDVGLSGFLTLGYSDDNARGVTASLTHRPKRIPLEDLVTWR</sequence>
<evidence type="ECO:0000313" key="5">
    <source>
        <dbReference type="Proteomes" id="UP001589810"/>
    </source>
</evidence>
<comment type="similarity">
    <text evidence="1">Belongs to the nitroreductase family.</text>
</comment>
<keyword evidence="2" id="KW-0560">Oxidoreductase</keyword>
<keyword evidence="5" id="KW-1185">Reference proteome</keyword>
<dbReference type="Proteomes" id="UP001589810">
    <property type="component" value="Unassembled WGS sequence"/>
</dbReference>
<feature type="domain" description="Nitroreductase" evidence="3">
    <location>
        <begin position="7"/>
        <end position="168"/>
    </location>
</feature>
<dbReference type="SUPFAM" id="SSF55469">
    <property type="entry name" value="FMN-dependent nitroreductase-like"/>
    <property type="match status" value="1"/>
</dbReference>
<dbReference type="InterPro" id="IPR000415">
    <property type="entry name" value="Nitroreductase-like"/>
</dbReference>
<name>A0ABV6MIT5_9PSEU</name>
<protein>
    <submittedName>
        <fullName evidence="4">Nitroreductase family protein</fullName>
    </submittedName>
</protein>
<dbReference type="InterPro" id="IPR029479">
    <property type="entry name" value="Nitroreductase"/>
</dbReference>
<evidence type="ECO:0000256" key="2">
    <source>
        <dbReference type="ARBA" id="ARBA00023002"/>
    </source>
</evidence>
<proteinExistence type="inferred from homology"/>